<reference evidence="9 10" key="1">
    <citation type="submission" date="2016-10" db="EMBL/GenBank/DDBJ databases">
        <title>Genome sequence of the basidiomycete white-rot fungus Trametes pubescens.</title>
        <authorList>
            <person name="Makela M.R."/>
            <person name="Granchi Z."/>
            <person name="Peng M."/>
            <person name="De Vries R.P."/>
            <person name="Grigoriev I."/>
            <person name="Riley R."/>
            <person name="Hilden K."/>
        </authorList>
    </citation>
    <scope>NUCLEOTIDE SEQUENCE [LARGE SCALE GENOMIC DNA]</scope>
    <source>
        <strain evidence="9 10">FBCC735</strain>
    </source>
</reference>
<evidence type="ECO:0000313" key="9">
    <source>
        <dbReference type="EMBL" id="OJT06155.1"/>
    </source>
</evidence>
<dbReference type="PROSITE" id="PS50217">
    <property type="entry name" value="BZIP"/>
    <property type="match status" value="1"/>
</dbReference>
<dbReference type="OMA" id="MSHSFVG"/>
<name>A0A1M2VEY1_TRAPU</name>
<feature type="compositionally biased region" description="Basic and acidic residues" evidence="7">
    <location>
        <begin position="437"/>
        <end position="461"/>
    </location>
</feature>
<dbReference type="Pfam" id="PF07716">
    <property type="entry name" value="bZIP_2"/>
    <property type="match status" value="1"/>
</dbReference>
<organism evidence="9 10">
    <name type="scientific">Trametes pubescens</name>
    <name type="common">White-rot fungus</name>
    <dbReference type="NCBI Taxonomy" id="154538"/>
    <lineage>
        <taxon>Eukaryota</taxon>
        <taxon>Fungi</taxon>
        <taxon>Dikarya</taxon>
        <taxon>Basidiomycota</taxon>
        <taxon>Agaricomycotina</taxon>
        <taxon>Agaricomycetes</taxon>
        <taxon>Polyporales</taxon>
        <taxon>Polyporaceae</taxon>
        <taxon>Trametes</taxon>
    </lineage>
</organism>
<sequence>MPALLLHHGLAGDNASPNPVFRSGRTSASADADANTASSPDSSDTDMERHPPGSGDGPGAGKQSAQQRGQQPPRRGRSASQPVPQQPIAGPSRLPEIDFGFMQHQFEAGAGGMQQSPAGYEEDAIARALLAMQQQPQHQQPQQPQPQHGPGQPGLHPGLSQHPGAQGQIPPQLAGANPQLADMFFAMLPYIQALQMQQQQQQHPHHLPPQQQQQPQRAQPQFPTHPQQPHDPHAHQHALQFGLHGQQLPPPRPSSQPGQQASFGFLPPAVPAHQQDVQMSHSFVGGHFGTLPPSEPVPTRESMMPPPPPPPQPVSNTPSPEAGHDGTEVEGIVSAEDKRRRNTAASARFRIKKKQWTLNLERTISDLSGRVEELEREAAELRRENGWLKEIVMLKSKRFAGVVPDLEPPPSPSAASGSGAGEGGTSGPEGQGPGSRSESRQGSRESSTEPTGRRRMGEKGKGKARQRSP</sequence>
<dbReference type="InterPro" id="IPR004827">
    <property type="entry name" value="bZIP"/>
</dbReference>
<dbReference type="PANTHER" id="PTHR13044:SF14">
    <property type="entry name" value="CRYPTOCEPHAL, ISOFORM A"/>
    <property type="match status" value="1"/>
</dbReference>
<gene>
    <name evidence="9" type="ORF">TRAPUB_2979</name>
</gene>
<evidence type="ECO:0000256" key="1">
    <source>
        <dbReference type="ARBA" id="ARBA00004123"/>
    </source>
</evidence>
<feature type="compositionally biased region" description="Low complexity" evidence="7">
    <location>
        <begin position="63"/>
        <end position="73"/>
    </location>
</feature>
<feature type="compositionally biased region" description="Low complexity" evidence="7">
    <location>
        <begin position="26"/>
        <end position="42"/>
    </location>
</feature>
<evidence type="ECO:0000256" key="2">
    <source>
        <dbReference type="ARBA" id="ARBA00023015"/>
    </source>
</evidence>
<keyword evidence="4" id="KW-0804">Transcription</keyword>
<dbReference type="AlphaFoldDB" id="A0A1M2VEY1"/>
<dbReference type="Proteomes" id="UP000184267">
    <property type="component" value="Unassembled WGS sequence"/>
</dbReference>
<feature type="region of interest" description="Disordered" evidence="7">
    <location>
        <begin position="196"/>
        <end position="267"/>
    </location>
</feature>
<protein>
    <submittedName>
        <fullName evidence="9">Transcription factor zip1</fullName>
    </submittedName>
</protein>
<dbReference type="PROSITE" id="PS00036">
    <property type="entry name" value="BZIP_BASIC"/>
    <property type="match status" value="1"/>
</dbReference>
<evidence type="ECO:0000256" key="6">
    <source>
        <dbReference type="SAM" id="Coils"/>
    </source>
</evidence>
<accession>A0A1M2VEY1</accession>
<feature type="region of interest" description="Disordered" evidence="7">
    <location>
        <begin position="283"/>
        <end position="345"/>
    </location>
</feature>
<feature type="domain" description="BZIP" evidence="8">
    <location>
        <begin position="336"/>
        <end position="390"/>
    </location>
</feature>
<dbReference type="GO" id="GO:0001228">
    <property type="term" value="F:DNA-binding transcription activator activity, RNA polymerase II-specific"/>
    <property type="evidence" value="ECO:0007669"/>
    <property type="project" value="TreeGrafter"/>
</dbReference>
<comment type="caution">
    <text evidence="9">The sequence shown here is derived from an EMBL/GenBank/DDBJ whole genome shotgun (WGS) entry which is preliminary data.</text>
</comment>
<comment type="subcellular location">
    <subcellularLocation>
        <location evidence="1">Nucleus</location>
    </subcellularLocation>
</comment>
<dbReference type="STRING" id="154538.A0A1M2VEY1"/>
<keyword evidence="2" id="KW-0805">Transcription regulation</keyword>
<evidence type="ECO:0000256" key="4">
    <source>
        <dbReference type="ARBA" id="ARBA00023163"/>
    </source>
</evidence>
<feature type="compositionally biased region" description="Low complexity" evidence="7">
    <location>
        <begin position="196"/>
        <end position="227"/>
    </location>
</feature>
<dbReference type="SMART" id="SM00338">
    <property type="entry name" value="BRLZ"/>
    <property type="match status" value="1"/>
</dbReference>
<dbReference type="PANTHER" id="PTHR13044">
    <property type="entry name" value="ACTIVATING TRANSCRIPTION FACTOR ATF 4/5"/>
    <property type="match status" value="1"/>
</dbReference>
<dbReference type="GO" id="GO:0000977">
    <property type="term" value="F:RNA polymerase II transcription regulatory region sequence-specific DNA binding"/>
    <property type="evidence" value="ECO:0007669"/>
    <property type="project" value="TreeGrafter"/>
</dbReference>
<keyword evidence="5" id="KW-0539">Nucleus</keyword>
<feature type="region of interest" description="Disordered" evidence="7">
    <location>
        <begin position="132"/>
        <end position="175"/>
    </location>
</feature>
<keyword evidence="3" id="KW-0238">DNA-binding</keyword>
<keyword evidence="10" id="KW-1185">Reference proteome</keyword>
<feature type="compositionally biased region" description="Gly residues" evidence="7">
    <location>
        <begin position="418"/>
        <end position="433"/>
    </location>
</feature>
<evidence type="ECO:0000256" key="5">
    <source>
        <dbReference type="ARBA" id="ARBA00023242"/>
    </source>
</evidence>
<evidence type="ECO:0000256" key="3">
    <source>
        <dbReference type="ARBA" id="ARBA00023125"/>
    </source>
</evidence>
<dbReference type="CDD" id="cd14705">
    <property type="entry name" value="bZIP_Zip1"/>
    <property type="match status" value="1"/>
</dbReference>
<dbReference type="EMBL" id="MNAD01001352">
    <property type="protein sequence ID" value="OJT06155.1"/>
    <property type="molecule type" value="Genomic_DNA"/>
</dbReference>
<feature type="coiled-coil region" evidence="6">
    <location>
        <begin position="357"/>
        <end position="391"/>
    </location>
</feature>
<evidence type="ECO:0000313" key="10">
    <source>
        <dbReference type="Proteomes" id="UP000184267"/>
    </source>
</evidence>
<dbReference type="SUPFAM" id="SSF57959">
    <property type="entry name" value="Leucine zipper domain"/>
    <property type="match status" value="1"/>
</dbReference>
<evidence type="ECO:0000256" key="7">
    <source>
        <dbReference type="SAM" id="MobiDB-lite"/>
    </source>
</evidence>
<dbReference type="GO" id="GO:0005634">
    <property type="term" value="C:nucleus"/>
    <property type="evidence" value="ECO:0007669"/>
    <property type="project" value="UniProtKB-SubCell"/>
</dbReference>
<dbReference type="InterPro" id="IPR046347">
    <property type="entry name" value="bZIP_sf"/>
</dbReference>
<dbReference type="Gene3D" id="1.20.5.170">
    <property type="match status" value="1"/>
</dbReference>
<proteinExistence type="predicted"/>
<evidence type="ECO:0000259" key="8">
    <source>
        <dbReference type="PROSITE" id="PS50217"/>
    </source>
</evidence>
<feature type="region of interest" description="Disordered" evidence="7">
    <location>
        <begin position="402"/>
        <end position="469"/>
    </location>
</feature>
<dbReference type="OrthoDB" id="1939598at2759"/>
<feature type="region of interest" description="Disordered" evidence="7">
    <location>
        <begin position="1"/>
        <end position="95"/>
    </location>
</feature>
<feature type="compositionally biased region" description="Pro residues" evidence="7">
    <location>
        <begin position="304"/>
        <end position="313"/>
    </location>
</feature>
<keyword evidence="6" id="KW-0175">Coiled coil</keyword>
<feature type="compositionally biased region" description="Low complexity" evidence="7">
    <location>
        <begin position="133"/>
        <end position="159"/>
    </location>
</feature>